<keyword evidence="1" id="KW-0863">Zinc-finger</keyword>
<dbReference type="InterPro" id="IPR036875">
    <property type="entry name" value="Znf_CCHC_sf"/>
</dbReference>
<dbReference type="InterPro" id="IPR001878">
    <property type="entry name" value="Znf_CCHC"/>
</dbReference>
<evidence type="ECO:0000256" key="1">
    <source>
        <dbReference type="PROSITE-ProRule" id="PRU00047"/>
    </source>
</evidence>
<keyword evidence="5" id="KW-1185">Reference proteome</keyword>
<dbReference type="Proteomes" id="UP000036403">
    <property type="component" value="Unassembled WGS sequence"/>
</dbReference>
<accession>A0A0J7KFR0</accession>
<keyword evidence="1" id="KW-0862">Zinc</keyword>
<dbReference type="SUPFAM" id="SSF57756">
    <property type="entry name" value="Retrovirus zinc finger-like domains"/>
    <property type="match status" value="1"/>
</dbReference>
<name>A0A0J7KFR0_LASNI</name>
<dbReference type="OrthoDB" id="5989194at2759"/>
<evidence type="ECO:0000313" key="5">
    <source>
        <dbReference type="Proteomes" id="UP000036403"/>
    </source>
</evidence>
<evidence type="ECO:0000313" key="4">
    <source>
        <dbReference type="EMBL" id="KMQ89107.1"/>
    </source>
</evidence>
<dbReference type="Pfam" id="PF00098">
    <property type="entry name" value="zf-CCHC"/>
    <property type="match status" value="1"/>
</dbReference>
<dbReference type="PaxDb" id="67767-A0A0J7KFR0"/>
<comment type="caution">
    <text evidence="4">The sequence shown here is derived from an EMBL/GenBank/DDBJ whole genome shotgun (WGS) entry which is preliminary data.</text>
</comment>
<dbReference type="STRING" id="67767.A0A0J7KFR0"/>
<keyword evidence="1" id="KW-0479">Metal-binding</keyword>
<sequence length="386" mass="44926">MSDSEDFDFEKFKLKRELVQGKIIEIAKRVDVLSEKEEVTSKDVDELRIVEDVLSKKDDELTEICNTIHLNLKISELAADVAETDSMLERVCQTKNQIRKLKGKANKVEERENSNNVQIPKIQITTYSGKLEEYTTFRQTFGVTIDQNKKLSKIEKFIYLQSYLEGRAKDVLSGLAVTEANYETAKEILDQNFGGKEKIKKLHIQRIINIPKIKDINQVFALRQNVQTLTTNLRSLQNLDMSTEELSAVLLPLTKDAFPIELRLQFEREEDEQKKNIETFVQLMDREVRLREQSTSQGLDPMARPFRPRPQYQQRPFKRWIPRRFPANLPQQGNVPRYPPMRVPVPEPPRHNRVPEQGNHQANAVRCFKCNGIGHYKSQCPQTHRI</sequence>
<evidence type="ECO:0000256" key="2">
    <source>
        <dbReference type="SAM" id="MobiDB-lite"/>
    </source>
</evidence>
<dbReference type="AlphaFoldDB" id="A0A0J7KFR0"/>
<proteinExistence type="predicted"/>
<feature type="region of interest" description="Disordered" evidence="2">
    <location>
        <begin position="293"/>
        <end position="312"/>
    </location>
</feature>
<dbReference type="Pfam" id="PF03564">
    <property type="entry name" value="DUF1759"/>
    <property type="match status" value="1"/>
</dbReference>
<dbReference type="EMBL" id="LBMM01008149">
    <property type="protein sequence ID" value="KMQ89107.1"/>
    <property type="molecule type" value="Genomic_DNA"/>
</dbReference>
<dbReference type="SMART" id="SM00343">
    <property type="entry name" value="ZnF_C2HC"/>
    <property type="match status" value="1"/>
</dbReference>
<dbReference type="PANTHER" id="PTHR22954:SF3">
    <property type="entry name" value="PROTEIN CBG08539"/>
    <property type="match status" value="1"/>
</dbReference>
<dbReference type="PROSITE" id="PS50158">
    <property type="entry name" value="ZF_CCHC"/>
    <property type="match status" value="1"/>
</dbReference>
<protein>
    <recommendedName>
        <fullName evidence="3">CCHC-type domain-containing protein</fullName>
    </recommendedName>
</protein>
<dbReference type="InterPro" id="IPR005312">
    <property type="entry name" value="DUF1759"/>
</dbReference>
<feature type="domain" description="CCHC-type" evidence="3">
    <location>
        <begin position="366"/>
        <end position="382"/>
    </location>
</feature>
<organism evidence="4 5">
    <name type="scientific">Lasius niger</name>
    <name type="common">Black garden ant</name>
    <dbReference type="NCBI Taxonomy" id="67767"/>
    <lineage>
        <taxon>Eukaryota</taxon>
        <taxon>Metazoa</taxon>
        <taxon>Ecdysozoa</taxon>
        <taxon>Arthropoda</taxon>
        <taxon>Hexapoda</taxon>
        <taxon>Insecta</taxon>
        <taxon>Pterygota</taxon>
        <taxon>Neoptera</taxon>
        <taxon>Endopterygota</taxon>
        <taxon>Hymenoptera</taxon>
        <taxon>Apocrita</taxon>
        <taxon>Aculeata</taxon>
        <taxon>Formicoidea</taxon>
        <taxon>Formicidae</taxon>
        <taxon>Formicinae</taxon>
        <taxon>Lasius</taxon>
        <taxon>Lasius</taxon>
    </lineage>
</organism>
<dbReference type="GO" id="GO:0008270">
    <property type="term" value="F:zinc ion binding"/>
    <property type="evidence" value="ECO:0007669"/>
    <property type="project" value="UniProtKB-KW"/>
</dbReference>
<dbReference type="GO" id="GO:0003676">
    <property type="term" value="F:nucleic acid binding"/>
    <property type="evidence" value="ECO:0007669"/>
    <property type="project" value="InterPro"/>
</dbReference>
<dbReference type="PANTHER" id="PTHR22954">
    <property type="entry name" value="RETROVIRAL PROTEASE-RELATED"/>
    <property type="match status" value="1"/>
</dbReference>
<reference evidence="4 5" key="1">
    <citation type="submission" date="2015-04" db="EMBL/GenBank/DDBJ databases">
        <title>Lasius niger genome sequencing.</title>
        <authorList>
            <person name="Konorov E.A."/>
            <person name="Nikitin M.A."/>
            <person name="Kirill M.V."/>
            <person name="Chang P."/>
        </authorList>
    </citation>
    <scope>NUCLEOTIDE SEQUENCE [LARGE SCALE GENOMIC DNA]</scope>
    <source>
        <tissue evidence="4">Whole</tissue>
    </source>
</reference>
<evidence type="ECO:0000259" key="3">
    <source>
        <dbReference type="PROSITE" id="PS50158"/>
    </source>
</evidence>
<gene>
    <name evidence="4" type="ORF">RF55_11296</name>
</gene>